<keyword evidence="4" id="KW-0410">Iron transport</keyword>
<dbReference type="InterPro" id="IPR012910">
    <property type="entry name" value="Plug_dom"/>
</dbReference>
<proteinExistence type="inferred from homology"/>
<keyword evidence="9 11" id="KW-0472">Membrane</keyword>
<dbReference type="InterPro" id="IPR000531">
    <property type="entry name" value="Beta-barrel_TonB"/>
</dbReference>
<dbReference type="Pfam" id="PF07715">
    <property type="entry name" value="Plug"/>
    <property type="match status" value="1"/>
</dbReference>
<organism evidence="16 17">
    <name type="scientific">Novosphingobium anseongense</name>
    <dbReference type="NCBI Taxonomy" id="3133436"/>
    <lineage>
        <taxon>Bacteria</taxon>
        <taxon>Pseudomonadati</taxon>
        <taxon>Pseudomonadota</taxon>
        <taxon>Alphaproteobacteria</taxon>
        <taxon>Sphingomonadales</taxon>
        <taxon>Sphingomonadaceae</taxon>
        <taxon>Novosphingobium</taxon>
    </lineage>
</organism>
<keyword evidence="7" id="KW-0406">Ion transport</keyword>
<evidence type="ECO:0000256" key="2">
    <source>
        <dbReference type="ARBA" id="ARBA00022448"/>
    </source>
</evidence>
<dbReference type="EMBL" id="JBBHJZ010000003">
    <property type="protein sequence ID" value="MEJ5978266.1"/>
    <property type="molecule type" value="Genomic_DNA"/>
</dbReference>
<dbReference type="InterPro" id="IPR036942">
    <property type="entry name" value="Beta-barrel_TonB_sf"/>
</dbReference>
<dbReference type="SUPFAM" id="SSF56935">
    <property type="entry name" value="Porins"/>
    <property type="match status" value="1"/>
</dbReference>
<evidence type="ECO:0000256" key="5">
    <source>
        <dbReference type="ARBA" id="ARBA00022692"/>
    </source>
</evidence>
<evidence type="ECO:0000256" key="12">
    <source>
        <dbReference type="RuleBase" id="RU003357"/>
    </source>
</evidence>
<keyword evidence="3 11" id="KW-1134">Transmembrane beta strand</keyword>
<keyword evidence="17" id="KW-1185">Reference proteome</keyword>
<evidence type="ECO:0000313" key="17">
    <source>
        <dbReference type="Proteomes" id="UP001361239"/>
    </source>
</evidence>
<feature type="domain" description="TonB-dependent receptor plug" evidence="15">
    <location>
        <begin position="48"/>
        <end position="152"/>
    </location>
</feature>
<dbReference type="Pfam" id="PF00593">
    <property type="entry name" value="TonB_dep_Rec_b-barrel"/>
    <property type="match status" value="1"/>
</dbReference>
<comment type="subcellular location">
    <subcellularLocation>
        <location evidence="1 11">Cell outer membrane</location>
        <topology evidence="1 11">Multi-pass membrane protein</topology>
    </subcellularLocation>
</comment>
<dbReference type="PROSITE" id="PS52016">
    <property type="entry name" value="TONB_DEPENDENT_REC_3"/>
    <property type="match status" value="1"/>
</dbReference>
<feature type="signal peptide" evidence="13">
    <location>
        <begin position="1"/>
        <end position="25"/>
    </location>
</feature>
<evidence type="ECO:0000256" key="3">
    <source>
        <dbReference type="ARBA" id="ARBA00022452"/>
    </source>
</evidence>
<evidence type="ECO:0000259" key="14">
    <source>
        <dbReference type="Pfam" id="PF00593"/>
    </source>
</evidence>
<comment type="similarity">
    <text evidence="11 12">Belongs to the TonB-dependent receptor family.</text>
</comment>
<evidence type="ECO:0000256" key="7">
    <source>
        <dbReference type="ARBA" id="ARBA00023065"/>
    </source>
</evidence>
<evidence type="ECO:0000256" key="4">
    <source>
        <dbReference type="ARBA" id="ARBA00022496"/>
    </source>
</evidence>
<keyword evidence="13" id="KW-0732">Signal</keyword>
<keyword evidence="2 11" id="KW-0813">Transport</keyword>
<dbReference type="InterPro" id="IPR039426">
    <property type="entry name" value="TonB-dep_rcpt-like"/>
</dbReference>
<protein>
    <submittedName>
        <fullName evidence="16">TonB-dependent receptor</fullName>
    </submittedName>
</protein>
<evidence type="ECO:0000256" key="1">
    <source>
        <dbReference type="ARBA" id="ARBA00004571"/>
    </source>
</evidence>
<evidence type="ECO:0000259" key="15">
    <source>
        <dbReference type="Pfam" id="PF07715"/>
    </source>
</evidence>
<evidence type="ECO:0000256" key="11">
    <source>
        <dbReference type="PROSITE-ProRule" id="PRU01360"/>
    </source>
</evidence>
<sequence>MRNAVKPGLRLATAMLAVLSVPAYAQDSADSRGVNEIIVTAQRKQQSVLDVPLSIQATSADQLANAGIKQMSDLQLTTPGFATSNASGYNQMFIRGIGNSIFVGADPSVATFIDEVPRVFGSMVNNFVDVERVEVIKGAPGALYGRNATGGAVNIITRQPSTETPAALFRASYGEKNTFQASTYVSLPLSEQLAVSMTFERRSHDGYIDNITPNAQAYTPAMFPANPALGGAAGILGFSATGAPILGTAAQFAAQLNAGLSAKDSYVTEDFTAVGGKLLFRPSDRFKITVAGDYSEKNDDNGNGLYNLTPGYAVAVASSLFNANAGANTTPAGLFAIGQPQATRKFTTAQRGEGYVKLKDYGVSGTAVLSLDAIDLTSITAYRENHSKFLTELGFLPFNFLAARVNIDKSTFYQELRAASTGAGPLSWILGGSYLQAKFDGGLETTIFRGIPYLANLPSGSGRYTVTNWSAYAQLGYDFTDKINLTVSGRYVNEKNDAISFNPIANTQDPFVLKQTKFLPSATLKYGLDGGGNVYARWARGFKAGGIVPVVPTSFFPDPINQGGAFRGETVDSYEVGLRTPLFDRKVQLTAALFYNDYRDVQVAAHVSPTFAFAPLVSISVVNAGSARTYGAELGLTARVAEPLTLTASAGYLNAKYKTFRLAGNPVLDPFDLSGTRMINSPEWQVSFGADLQQPVGDHWKIVGNALASYTDEIIWQQSGLPGVLPDSTGPSYWLVNARLGLRTADDALELAVYAKNLFNAGYTTFGNSSSSYGNILAWGDPRIVGVEATVKF</sequence>
<name>A0ABU8RYV5_9SPHN</name>
<feature type="chain" id="PRO_5046120211" evidence="13">
    <location>
        <begin position="26"/>
        <end position="793"/>
    </location>
</feature>
<evidence type="ECO:0000313" key="16">
    <source>
        <dbReference type="EMBL" id="MEJ5978266.1"/>
    </source>
</evidence>
<dbReference type="Proteomes" id="UP001361239">
    <property type="component" value="Unassembled WGS sequence"/>
</dbReference>
<keyword evidence="5 11" id="KW-0812">Transmembrane</keyword>
<evidence type="ECO:0000256" key="13">
    <source>
        <dbReference type="SAM" id="SignalP"/>
    </source>
</evidence>
<comment type="caution">
    <text evidence="16">The sequence shown here is derived from an EMBL/GenBank/DDBJ whole genome shotgun (WGS) entry which is preliminary data.</text>
</comment>
<evidence type="ECO:0000256" key="8">
    <source>
        <dbReference type="ARBA" id="ARBA00023077"/>
    </source>
</evidence>
<dbReference type="PANTHER" id="PTHR32552:SF81">
    <property type="entry name" value="TONB-DEPENDENT OUTER MEMBRANE RECEPTOR"/>
    <property type="match status" value="1"/>
</dbReference>
<keyword evidence="6" id="KW-0408">Iron</keyword>
<accession>A0ABU8RYV5</accession>
<dbReference type="PANTHER" id="PTHR32552">
    <property type="entry name" value="FERRICHROME IRON RECEPTOR-RELATED"/>
    <property type="match status" value="1"/>
</dbReference>
<keyword evidence="16" id="KW-0675">Receptor</keyword>
<evidence type="ECO:0000256" key="9">
    <source>
        <dbReference type="ARBA" id="ARBA00023136"/>
    </source>
</evidence>
<keyword evidence="8 12" id="KW-0798">TonB box</keyword>
<dbReference type="RefSeq" id="WP_339588199.1">
    <property type="nucleotide sequence ID" value="NZ_JBBHJZ010000003.1"/>
</dbReference>
<dbReference type="CDD" id="cd01347">
    <property type="entry name" value="ligand_gated_channel"/>
    <property type="match status" value="1"/>
</dbReference>
<dbReference type="Gene3D" id="2.40.170.20">
    <property type="entry name" value="TonB-dependent receptor, beta-barrel domain"/>
    <property type="match status" value="2"/>
</dbReference>
<keyword evidence="10 11" id="KW-0998">Cell outer membrane</keyword>
<gene>
    <name evidence="16" type="ORF">WG901_16560</name>
</gene>
<evidence type="ECO:0000256" key="6">
    <source>
        <dbReference type="ARBA" id="ARBA00023004"/>
    </source>
</evidence>
<evidence type="ECO:0000256" key="10">
    <source>
        <dbReference type="ARBA" id="ARBA00023237"/>
    </source>
</evidence>
<reference evidence="16 17" key="1">
    <citation type="submission" date="2024-03" db="EMBL/GenBank/DDBJ databases">
        <authorList>
            <person name="Jo J.-H."/>
        </authorList>
    </citation>
    <scope>NUCLEOTIDE SEQUENCE [LARGE SCALE GENOMIC DNA]</scope>
    <source>
        <strain evidence="16 17">PS1R-30</strain>
    </source>
</reference>
<feature type="domain" description="TonB-dependent receptor-like beta-barrel" evidence="14">
    <location>
        <begin position="300"/>
        <end position="758"/>
    </location>
</feature>